<dbReference type="InterPro" id="IPR002052">
    <property type="entry name" value="DNA_methylase_N6_adenine_CS"/>
</dbReference>
<comment type="similarity">
    <text evidence="1">Belongs to the N(4)/N(6)-methyltransferase family.</text>
</comment>
<dbReference type="InterPro" id="IPR011639">
    <property type="entry name" value="MethylTrfase_TaqI-like_dom"/>
</dbReference>
<dbReference type="OrthoDB" id="32195at2"/>
<dbReference type="GO" id="GO:0009007">
    <property type="term" value="F:site-specific DNA-methyltransferase (adenine-specific) activity"/>
    <property type="evidence" value="ECO:0007669"/>
    <property type="project" value="UniProtKB-EC"/>
</dbReference>
<evidence type="ECO:0000313" key="8">
    <source>
        <dbReference type="EMBL" id="TDB64610.1"/>
    </source>
</evidence>
<dbReference type="EC" id="2.1.1.72" evidence="2"/>
<gene>
    <name evidence="8" type="ORF">EZE20_13140</name>
</gene>
<sequence length="495" mass="56636">MASLTRSYDQRKLLGQVYTPMPIVTKILDETGFTTSGLLGKKILDPACGDGRFLVEIARRILQFSTPENVVDHLHQIYGWDIDYEALELCREALDELVSPLGLHINWNLEKKDALRQRYSKEKFDYIIGNPPYIRIQHLEPRQRLYLQNNYTFCSSGSTDSFVAFFELANALLSSDGICGFITPNSYFFSETARPLRHFFQEKRNLQLITNYGSVPVFDKTGTYAAITVFGKTEQTDFRYELSDSSYQFQTRMISFEELATHELWQLSISRSADKSGVRLGDICKISVGLTTLCDRIFIFSNLTPLSETIVEVQTKSGTKIQLEAALLKPIIKASRLKKGGTEIHEYILFPYQKDKKGKHKILSETFLQEYFPLSYTYLLSQKKALNQRDNGKPNPVAWYAFGRSQSLDSAFGKKIIFSPMNKSPLFLLSEHTNATLYSGYFIKYEGDYTKLLAVLNSPQMADYMAVAGRDFRGGWKGYSKKIVENFRFDPEALR</sequence>
<reference evidence="8 9" key="1">
    <citation type="submission" date="2019-02" db="EMBL/GenBank/DDBJ databases">
        <title>Arundinibacter roseus gen. nov., sp. nov., a new member of the family Cytophagaceae.</title>
        <authorList>
            <person name="Szuroczki S."/>
            <person name="Khayer B."/>
            <person name="Sproer C."/>
            <person name="Toumi M."/>
            <person name="Szabo A."/>
            <person name="Felfoldi T."/>
            <person name="Schumann P."/>
            <person name="Toth E."/>
        </authorList>
    </citation>
    <scope>NUCLEOTIDE SEQUENCE [LARGE SCALE GENOMIC DNA]</scope>
    <source>
        <strain evidence="8 9">DMA-k-7a</strain>
    </source>
</reference>
<evidence type="ECO:0000256" key="6">
    <source>
        <dbReference type="ARBA" id="ARBA00047942"/>
    </source>
</evidence>
<evidence type="ECO:0000256" key="2">
    <source>
        <dbReference type="ARBA" id="ARBA00011900"/>
    </source>
</evidence>
<evidence type="ECO:0000256" key="1">
    <source>
        <dbReference type="ARBA" id="ARBA00006594"/>
    </source>
</evidence>
<dbReference type="GO" id="GO:0003676">
    <property type="term" value="F:nucleic acid binding"/>
    <property type="evidence" value="ECO:0007669"/>
    <property type="project" value="InterPro"/>
</dbReference>
<dbReference type="RefSeq" id="WP_132118326.1">
    <property type="nucleotide sequence ID" value="NZ_SMJU01000007.1"/>
</dbReference>
<evidence type="ECO:0000256" key="3">
    <source>
        <dbReference type="ARBA" id="ARBA00022603"/>
    </source>
</evidence>
<keyword evidence="9" id="KW-1185">Reference proteome</keyword>
<dbReference type="SUPFAM" id="SSF53335">
    <property type="entry name" value="S-adenosyl-L-methionine-dependent methyltransferases"/>
    <property type="match status" value="1"/>
</dbReference>
<accession>A0A4R4KA29</accession>
<dbReference type="PANTHER" id="PTHR33841">
    <property type="entry name" value="DNA METHYLTRANSFERASE YEEA-RELATED"/>
    <property type="match status" value="1"/>
</dbReference>
<evidence type="ECO:0000313" key="9">
    <source>
        <dbReference type="Proteomes" id="UP000295706"/>
    </source>
</evidence>
<dbReference type="Proteomes" id="UP000295706">
    <property type="component" value="Unassembled WGS sequence"/>
</dbReference>
<keyword evidence="4 8" id="KW-0808">Transferase</keyword>
<comment type="caution">
    <text evidence="8">The sequence shown here is derived from an EMBL/GenBank/DDBJ whole genome shotgun (WGS) entry which is preliminary data.</text>
</comment>
<keyword evidence="5" id="KW-0949">S-adenosyl-L-methionine</keyword>
<dbReference type="InterPro" id="IPR050953">
    <property type="entry name" value="N4_N6_ade-DNA_methylase"/>
</dbReference>
<proteinExistence type="inferred from homology"/>
<dbReference type="EMBL" id="SMJU01000007">
    <property type="protein sequence ID" value="TDB64610.1"/>
    <property type="molecule type" value="Genomic_DNA"/>
</dbReference>
<dbReference type="GO" id="GO:0032259">
    <property type="term" value="P:methylation"/>
    <property type="evidence" value="ECO:0007669"/>
    <property type="project" value="UniProtKB-KW"/>
</dbReference>
<dbReference type="Gene3D" id="3.40.50.150">
    <property type="entry name" value="Vaccinia Virus protein VP39"/>
    <property type="match status" value="1"/>
</dbReference>
<dbReference type="InterPro" id="IPR029063">
    <property type="entry name" value="SAM-dependent_MTases_sf"/>
</dbReference>
<dbReference type="AlphaFoldDB" id="A0A4R4KA29"/>
<name>A0A4R4KA29_9BACT</name>
<dbReference type="CDD" id="cd02440">
    <property type="entry name" value="AdoMet_MTases"/>
    <property type="match status" value="1"/>
</dbReference>
<evidence type="ECO:0000256" key="4">
    <source>
        <dbReference type="ARBA" id="ARBA00022679"/>
    </source>
</evidence>
<keyword evidence="3 8" id="KW-0489">Methyltransferase</keyword>
<organism evidence="8 9">
    <name type="scientific">Arundinibacter roseus</name>
    <dbReference type="NCBI Taxonomy" id="2070510"/>
    <lineage>
        <taxon>Bacteria</taxon>
        <taxon>Pseudomonadati</taxon>
        <taxon>Bacteroidota</taxon>
        <taxon>Cytophagia</taxon>
        <taxon>Cytophagales</taxon>
        <taxon>Spirosomataceae</taxon>
        <taxon>Arundinibacter</taxon>
    </lineage>
</organism>
<dbReference type="GO" id="GO:0006304">
    <property type="term" value="P:DNA modification"/>
    <property type="evidence" value="ECO:0007669"/>
    <property type="project" value="InterPro"/>
</dbReference>
<feature type="domain" description="Type II methyltransferase M.TaqI-like" evidence="7">
    <location>
        <begin position="110"/>
        <end position="218"/>
    </location>
</feature>
<dbReference type="PRINTS" id="PR00507">
    <property type="entry name" value="N12N6MTFRASE"/>
</dbReference>
<dbReference type="PANTHER" id="PTHR33841:SF5">
    <property type="entry name" value="DNA METHYLASE (MODIFICATION METHYLASE) (METHYLTRANSFERASE)-RELATED"/>
    <property type="match status" value="1"/>
</dbReference>
<dbReference type="PROSITE" id="PS00092">
    <property type="entry name" value="N6_MTASE"/>
    <property type="match status" value="1"/>
</dbReference>
<evidence type="ECO:0000259" key="7">
    <source>
        <dbReference type="Pfam" id="PF07669"/>
    </source>
</evidence>
<evidence type="ECO:0000256" key="5">
    <source>
        <dbReference type="ARBA" id="ARBA00022691"/>
    </source>
</evidence>
<comment type="catalytic activity">
    <reaction evidence="6">
        <text>a 2'-deoxyadenosine in DNA + S-adenosyl-L-methionine = an N(6)-methyl-2'-deoxyadenosine in DNA + S-adenosyl-L-homocysteine + H(+)</text>
        <dbReference type="Rhea" id="RHEA:15197"/>
        <dbReference type="Rhea" id="RHEA-COMP:12418"/>
        <dbReference type="Rhea" id="RHEA-COMP:12419"/>
        <dbReference type="ChEBI" id="CHEBI:15378"/>
        <dbReference type="ChEBI" id="CHEBI:57856"/>
        <dbReference type="ChEBI" id="CHEBI:59789"/>
        <dbReference type="ChEBI" id="CHEBI:90615"/>
        <dbReference type="ChEBI" id="CHEBI:90616"/>
        <dbReference type="EC" id="2.1.1.72"/>
    </reaction>
</comment>
<protein>
    <recommendedName>
        <fullName evidence="2">site-specific DNA-methyltransferase (adenine-specific)</fullName>
        <ecNumber evidence="2">2.1.1.72</ecNumber>
    </recommendedName>
</protein>
<dbReference type="Pfam" id="PF07669">
    <property type="entry name" value="Eco57I"/>
    <property type="match status" value="1"/>
</dbReference>